<protein>
    <submittedName>
        <fullName evidence="2">Uncharacterized protein</fullName>
    </submittedName>
</protein>
<keyword evidence="3" id="KW-1185">Reference proteome</keyword>
<accession>A0A5N5LXQ9</accession>
<reference evidence="3" key="1">
    <citation type="journal article" date="2019" name="Gigascience">
        <title>De novo genome assembly of the endangered Acer yangbiense, a plant species with extremely small populations endemic to Yunnan Province, China.</title>
        <authorList>
            <person name="Yang J."/>
            <person name="Wariss H.M."/>
            <person name="Tao L."/>
            <person name="Zhang R."/>
            <person name="Yun Q."/>
            <person name="Hollingsworth P."/>
            <person name="Dao Z."/>
            <person name="Luo G."/>
            <person name="Guo H."/>
            <person name="Ma Y."/>
            <person name="Sun W."/>
        </authorList>
    </citation>
    <scope>NUCLEOTIDE SEQUENCE [LARGE SCALE GENOMIC DNA]</scope>
    <source>
        <strain evidence="3">cv. br00</strain>
    </source>
</reference>
<proteinExistence type="predicted"/>
<organism evidence="2 3">
    <name type="scientific">Salix brachista</name>
    <dbReference type="NCBI Taxonomy" id="2182728"/>
    <lineage>
        <taxon>Eukaryota</taxon>
        <taxon>Viridiplantae</taxon>
        <taxon>Streptophyta</taxon>
        <taxon>Embryophyta</taxon>
        <taxon>Tracheophyta</taxon>
        <taxon>Spermatophyta</taxon>
        <taxon>Magnoliopsida</taxon>
        <taxon>eudicotyledons</taxon>
        <taxon>Gunneridae</taxon>
        <taxon>Pentapetalae</taxon>
        <taxon>rosids</taxon>
        <taxon>fabids</taxon>
        <taxon>Malpighiales</taxon>
        <taxon>Salicaceae</taxon>
        <taxon>Saliceae</taxon>
        <taxon>Salix</taxon>
    </lineage>
</organism>
<sequence length="71" mass="8237">MTVPPQANTSRPRGSHPFRPSFDGGSTYRFFPILKADLKLCQKSYDVRQTPQFKTDMNKWSPRYAVLNMID</sequence>
<dbReference type="Proteomes" id="UP000326939">
    <property type="component" value="Chromosome 7"/>
</dbReference>
<comment type="caution">
    <text evidence="2">The sequence shown here is derived from an EMBL/GenBank/DDBJ whole genome shotgun (WGS) entry which is preliminary data.</text>
</comment>
<evidence type="ECO:0000313" key="2">
    <source>
        <dbReference type="EMBL" id="KAB5547635.1"/>
    </source>
</evidence>
<gene>
    <name evidence="2" type="ORF">DKX38_011041</name>
</gene>
<evidence type="ECO:0000256" key="1">
    <source>
        <dbReference type="SAM" id="MobiDB-lite"/>
    </source>
</evidence>
<name>A0A5N5LXQ9_9ROSI</name>
<feature type="compositionally biased region" description="Polar residues" evidence="1">
    <location>
        <begin position="1"/>
        <end position="12"/>
    </location>
</feature>
<dbReference type="AlphaFoldDB" id="A0A5N5LXQ9"/>
<dbReference type="EMBL" id="VDCV01000007">
    <property type="protein sequence ID" value="KAB5547635.1"/>
    <property type="molecule type" value="Genomic_DNA"/>
</dbReference>
<feature type="region of interest" description="Disordered" evidence="1">
    <location>
        <begin position="1"/>
        <end position="24"/>
    </location>
</feature>
<evidence type="ECO:0000313" key="3">
    <source>
        <dbReference type="Proteomes" id="UP000326939"/>
    </source>
</evidence>